<dbReference type="InterPro" id="IPR027417">
    <property type="entry name" value="P-loop_NTPase"/>
</dbReference>
<comment type="caution">
    <text evidence="2">The sequence shown here is derived from an EMBL/GenBank/DDBJ whole genome shotgun (WGS) entry which is preliminary data.</text>
</comment>
<dbReference type="PROSITE" id="PS50006">
    <property type="entry name" value="FHA_DOMAIN"/>
    <property type="match status" value="1"/>
</dbReference>
<sequence length="409" mass="45395">MAKSELSTQSRIASIGKLNYLDFYGLSAPPFRNNSEVEQPYLSDALGTALAQIEAVLAGAQGGALVVNGAPGSGKTTLVNHVIDRLDDAIRIVKINRTMLAENDFLQILLHGLDLDPEGLDKRLMIESFLEAVDAENAAGRPLVLVIDEAQNLKPEILKLLPSLFQQEDAEGRATLRHLFVVLIGQDGFEHTLAHSGLEKVQRLVLFQTYLRPLAQADTSAYIDYQIFHVAQAERNPFSERAMSRIHMLTGGSIRLINTLCDFVLFNACLGQIRRITPELVQTTFNALQWETPRNPARNGSDQTNGESQRSRLILEFNRDLELPIDKETITIGRSSDNDICIRDLRVSRYHAKLSQTEQGLRIEDLKSTNGVYVNNERVQSRVLADGDAIAIDQNRMRLILAGAAKKSA</sequence>
<feature type="domain" description="FHA" evidence="1">
    <location>
        <begin position="330"/>
        <end position="379"/>
    </location>
</feature>
<dbReference type="Gene3D" id="2.60.200.20">
    <property type="match status" value="1"/>
</dbReference>
<evidence type="ECO:0000259" key="1">
    <source>
        <dbReference type="PROSITE" id="PS50006"/>
    </source>
</evidence>
<gene>
    <name evidence="2" type="ORF">G3480_17355</name>
</gene>
<dbReference type="Gene3D" id="3.40.50.300">
    <property type="entry name" value="P-loop containing nucleotide triphosphate hydrolases"/>
    <property type="match status" value="1"/>
</dbReference>
<dbReference type="InterPro" id="IPR052026">
    <property type="entry name" value="ExeA_AAA_ATPase_DNA-bind"/>
</dbReference>
<dbReference type="Pfam" id="PF13401">
    <property type="entry name" value="AAA_22"/>
    <property type="match status" value="1"/>
</dbReference>
<name>A0A6P1E0Q7_9GAMM</name>
<proteinExistence type="predicted"/>
<dbReference type="SUPFAM" id="SSF52540">
    <property type="entry name" value="P-loop containing nucleoside triphosphate hydrolases"/>
    <property type="match status" value="1"/>
</dbReference>
<dbReference type="GO" id="GO:0016887">
    <property type="term" value="F:ATP hydrolysis activity"/>
    <property type="evidence" value="ECO:0007669"/>
    <property type="project" value="InterPro"/>
</dbReference>
<dbReference type="InterPro" id="IPR008984">
    <property type="entry name" value="SMAD_FHA_dom_sf"/>
</dbReference>
<dbReference type="InterPro" id="IPR049945">
    <property type="entry name" value="AAA_22"/>
</dbReference>
<dbReference type="RefSeq" id="WP_164655149.1">
    <property type="nucleotide sequence ID" value="NZ_JAAIJR010000080.1"/>
</dbReference>
<dbReference type="InterPro" id="IPR003593">
    <property type="entry name" value="AAA+_ATPase"/>
</dbReference>
<dbReference type="InterPro" id="IPR000253">
    <property type="entry name" value="FHA_dom"/>
</dbReference>
<dbReference type="SMART" id="SM00382">
    <property type="entry name" value="AAA"/>
    <property type="match status" value="1"/>
</dbReference>
<keyword evidence="3" id="KW-1185">Reference proteome</keyword>
<dbReference type="PANTHER" id="PTHR35894:SF1">
    <property type="entry name" value="PHOSPHORIBULOKINASE _ URIDINE KINASE FAMILY"/>
    <property type="match status" value="1"/>
</dbReference>
<accession>A0A6P1E0Q7</accession>
<dbReference type="Proteomes" id="UP000471640">
    <property type="component" value="Unassembled WGS sequence"/>
</dbReference>
<organism evidence="2 3">
    <name type="scientific">Thiorhodococcus mannitoliphagus</name>
    <dbReference type="NCBI Taxonomy" id="329406"/>
    <lineage>
        <taxon>Bacteria</taxon>
        <taxon>Pseudomonadati</taxon>
        <taxon>Pseudomonadota</taxon>
        <taxon>Gammaproteobacteria</taxon>
        <taxon>Chromatiales</taxon>
        <taxon>Chromatiaceae</taxon>
        <taxon>Thiorhodococcus</taxon>
    </lineage>
</organism>
<reference evidence="2 3" key="2">
    <citation type="submission" date="2020-02" db="EMBL/GenBank/DDBJ databases">
        <title>Genome sequences of Thiorhodococcus mannitoliphagus and Thiorhodococcus minor, purple sulfur photosynthetic bacteria in the gammaproteobacterial family, Chromatiaceae.</title>
        <authorList>
            <person name="Aviles F.A."/>
            <person name="Meyer T.E."/>
            <person name="Kyndt J.A."/>
        </authorList>
    </citation>
    <scope>NUCLEOTIDE SEQUENCE [LARGE SCALE GENOMIC DNA]</scope>
    <source>
        <strain evidence="2 3">DSM 18266</strain>
    </source>
</reference>
<dbReference type="SMART" id="SM00240">
    <property type="entry name" value="FHA"/>
    <property type="match status" value="1"/>
</dbReference>
<reference evidence="3" key="1">
    <citation type="journal article" date="2020" name="Microbiol. Resour. Announc.">
        <title>Draft Genome Sequences of Thiorhodococcus mannitoliphagus and Thiorhodococcus minor, Purple Sulfur Photosynthetic Bacteria in the Gammaproteobacterial Family Chromatiaceae.</title>
        <authorList>
            <person name="Aviles F.A."/>
            <person name="Meyer T.E."/>
            <person name="Kyndt J.A."/>
        </authorList>
    </citation>
    <scope>NUCLEOTIDE SEQUENCE [LARGE SCALE GENOMIC DNA]</scope>
    <source>
        <strain evidence="3">DSM 18266</strain>
    </source>
</reference>
<dbReference type="CDD" id="cd00060">
    <property type="entry name" value="FHA"/>
    <property type="match status" value="1"/>
</dbReference>
<dbReference type="AlphaFoldDB" id="A0A6P1E0Q7"/>
<evidence type="ECO:0000313" key="3">
    <source>
        <dbReference type="Proteomes" id="UP000471640"/>
    </source>
</evidence>
<dbReference type="PANTHER" id="PTHR35894">
    <property type="entry name" value="GENERAL SECRETION PATHWAY PROTEIN A-RELATED"/>
    <property type="match status" value="1"/>
</dbReference>
<dbReference type="Pfam" id="PF00498">
    <property type="entry name" value="FHA"/>
    <property type="match status" value="1"/>
</dbReference>
<protein>
    <submittedName>
        <fullName evidence="2">FHA domain-containing protein</fullName>
    </submittedName>
</protein>
<dbReference type="SUPFAM" id="SSF49879">
    <property type="entry name" value="SMAD/FHA domain"/>
    <property type="match status" value="1"/>
</dbReference>
<dbReference type="EMBL" id="JAAIJR010000080">
    <property type="protein sequence ID" value="NEX22052.1"/>
    <property type="molecule type" value="Genomic_DNA"/>
</dbReference>
<evidence type="ECO:0000313" key="2">
    <source>
        <dbReference type="EMBL" id="NEX22052.1"/>
    </source>
</evidence>